<dbReference type="Pfam" id="PF07690">
    <property type="entry name" value="MFS_1"/>
    <property type="match status" value="1"/>
</dbReference>
<feature type="transmembrane region" description="Helical" evidence="5">
    <location>
        <begin position="130"/>
        <end position="152"/>
    </location>
</feature>
<feature type="transmembrane region" description="Helical" evidence="5">
    <location>
        <begin position="91"/>
        <end position="109"/>
    </location>
</feature>
<feature type="transmembrane region" description="Helical" evidence="5">
    <location>
        <begin position="243"/>
        <end position="266"/>
    </location>
</feature>
<keyword evidence="4 5" id="KW-0472">Membrane</keyword>
<feature type="transmembrane region" description="Helical" evidence="5">
    <location>
        <begin position="361"/>
        <end position="382"/>
    </location>
</feature>
<feature type="domain" description="Major facilitator superfamily (MFS) profile" evidence="6">
    <location>
        <begin position="1"/>
        <end position="390"/>
    </location>
</feature>
<dbReference type="SUPFAM" id="SSF103473">
    <property type="entry name" value="MFS general substrate transporter"/>
    <property type="match status" value="1"/>
</dbReference>
<dbReference type="InterPro" id="IPR036259">
    <property type="entry name" value="MFS_trans_sf"/>
</dbReference>
<keyword evidence="2 5" id="KW-0812">Transmembrane</keyword>
<dbReference type="InterPro" id="IPR001958">
    <property type="entry name" value="Tet-R_TetA/multi-R_MdtG-like"/>
</dbReference>
<feature type="transmembrane region" description="Helical" evidence="5">
    <location>
        <begin position="36"/>
        <end position="56"/>
    </location>
</feature>
<dbReference type="EMBL" id="JBEPSH010000001">
    <property type="protein sequence ID" value="MET4575265.1"/>
    <property type="molecule type" value="Genomic_DNA"/>
</dbReference>
<dbReference type="InterPro" id="IPR052528">
    <property type="entry name" value="Sugar_transport-like"/>
</dbReference>
<evidence type="ECO:0000313" key="7">
    <source>
        <dbReference type="EMBL" id="MET4575265.1"/>
    </source>
</evidence>
<comment type="caution">
    <text evidence="7">The sequence shown here is derived from an EMBL/GenBank/DDBJ whole genome shotgun (WGS) entry which is preliminary data.</text>
</comment>
<feature type="transmembrane region" description="Helical" evidence="5">
    <location>
        <begin position="273"/>
        <end position="293"/>
    </location>
</feature>
<evidence type="ECO:0000256" key="5">
    <source>
        <dbReference type="SAM" id="Phobius"/>
    </source>
</evidence>
<keyword evidence="3 5" id="KW-1133">Transmembrane helix</keyword>
<dbReference type="InterPro" id="IPR011701">
    <property type="entry name" value="MFS"/>
</dbReference>
<comment type="subcellular location">
    <subcellularLocation>
        <location evidence="1">Membrane</location>
        <topology evidence="1">Multi-pass membrane protein</topology>
    </subcellularLocation>
</comment>
<evidence type="ECO:0000259" key="6">
    <source>
        <dbReference type="PROSITE" id="PS50850"/>
    </source>
</evidence>
<feature type="transmembrane region" description="Helical" evidence="5">
    <location>
        <begin position="164"/>
        <end position="184"/>
    </location>
</feature>
<gene>
    <name evidence="7" type="ORF">ABIE13_000362</name>
</gene>
<evidence type="ECO:0000313" key="8">
    <source>
        <dbReference type="Proteomes" id="UP001549320"/>
    </source>
</evidence>
<evidence type="ECO:0000256" key="3">
    <source>
        <dbReference type="ARBA" id="ARBA00022989"/>
    </source>
</evidence>
<dbReference type="RefSeq" id="WP_354440602.1">
    <property type="nucleotide sequence ID" value="NZ_JBEPSH010000001.1"/>
</dbReference>
<organism evidence="7 8">
    <name type="scientific">Ottowia thiooxydans</name>
    <dbReference type="NCBI Taxonomy" id="219182"/>
    <lineage>
        <taxon>Bacteria</taxon>
        <taxon>Pseudomonadati</taxon>
        <taxon>Pseudomonadota</taxon>
        <taxon>Betaproteobacteria</taxon>
        <taxon>Burkholderiales</taxon>
        <taxon>Comamonadaceae</taxon>
        <taxon>Ottowia</taxon>
    </lineage>
</organism>
<sequence length="399" mass="41618">MTGRELLRMVAAQVCVHGVMTGTRLAAPLLALQIGYSAAQVGVMLALFALSPVLLALSAGRLADKHGLRLPMHLAIGGATLGAGIAAIWPIFPVLCVSALLTGAAAATTQISMQRHVGRAAKNTSELKAVFSWMAIAPALGNFLGPLIAGVVIDHAGPEPAHEWGFRAAFAVLALMPLITLWLLRGAHEAPPEPSEEAPADRSVWDLLSVPQLRLLLLVNWMQSAAWDVHTFVVPILGHERGMSASTIGVLLGVFAAAAAAVRVVLPILSERVPEWGVVLVSTVVAACALVAYPLTPGAVSMGVCSAVLGVALGAVQPMIMSVLHQITPPNRQGEAMALRIMTLNFSSFLMPMLFGSLGAVLGVSGLFWLIGGLLVVGAPSVKGLRVDETPHERPGDPR</sequence>
<dbReference type="InterPro" id="IPR020846">
    <property type="entry name" value="MFS_dom"/>
</dbReference>
<accession>A0ABV2Q3H4</accession>
<evidence type="ECO:0000256" key="1">
    <source>
        <dbReference type="ARBA" id="ARBA00004141"/>
    </source>
</evidence>
<dbReference type="Proteomes" id="UP001549320">
    <property type="component" value="Unassembled WGS sequence"/>
</dbReference>
<keyword evidence="8" id="KW-1185">Reference proteome</keyword>
<dbReference type="Gene3D" id="1.20.1250.20">
    <property type="entry name" value="MFS general substrate transporter like domains"/>
    <property type="match status" value="1"/>
</dbReference>
<feature type="transmembrane region" description="Helical" evidence="5">
    <location>
        <begin position="299"/>
        <end position="316"/>
    </location>
</feature>
<reference evidence="7 8" key="1">
    <citation type="submission" date="2024-06" db="EMBL/GenBank/DDBJ databases">
        <title>Sorghum-associated microbial communities from plants grown in Nebraska, USA.</title>
        <authorList>
            <person name="Schachtman D."/>
        </authorList>
    </citation>
    <scope>NUCLEOTIDE SEQUENCE [LARGE SCALE GENOMIC DNA]</scope>
    <source>
        <strain evidence="7 8">2709</strain>
    </source>
</reference>
<evidence type="ECO:0000256" key="4">
    <source>
        <dbReference type="ARBA" id="ARBA00023136"/>
    </source>
</evidence>
<proteinExistence type="predicted"/>
<protein>
    <submittedName>
        <fullName evidence="7">MFS family permease</fullName>
    </submittedName>
</protein>
<evidence type="ECO:0000256" key="2">
    <source>
        <dbReference type="ARBA" id="ARBA00022692"/>
    </source>
</evidence>
<dbReference type="PRINTS" id="PR01035">
    <property type="entry name" value="TCRTETA"/>
</dbReference>
<dbReference type="PROSITE" id="PS50850">
    <property type="entry name" value="MFS"/>
    <property type="match status" value="1"/>
</dbReference>
<name>A0ABV2Q3H4_9BURK</name>
<dbReference type="PANTHER" id="PTHR23526">
    <property type="entry name" value="INTEGRAL MEMBRANE TRANSPORT PROTEIN-RELATED"/>
    <property type="match status" value="1"/>
</dbReference>
<dbReference type="PANTHER" id="PTHR23526:SF4">
    <property type="entry name" value="INTEGRAL MEMBRANE TRANSPORT PROTEIN"/>
    <property type="match status" value="1"/>
</dbReference>